<feature type="region of interest" description="Disordered" evidence="1">
    <location>
        <begin position="73"/>
        <end position="106"/>
    </location>
</feature>
<protein>
    <submittedName>
        <fullName evidence="2">Uncharacterized protein</fullName>
    </submittedName>
</protein>
<proteinExistence type="predicted"/>
<sequence length="106" mass="11628">MPDVGRGDGRATAWPWGGSVVNINIYQYPREGPNLFLLVKPISSKTTPERTSWPTQRSAVFVTSTGPCRRSCPDGPVRPGCCSQVEPRMRPSGRGSTDPQVFARPR</sequence>
<keyword evidence="3" id="KW-1185">Reference proteome</keyword>
<evidence type="ECO:0000256" key="1">
    <source>
        <dbReference type="SAM" id="MobiDB-lite"/>
    </source>
</evidence>
<gene>
    <name evidence="2" type="ORF">J8273_6672</name>
</gene>
<organism evidence="2 3">
    <name type="scientific">Carpediemonas membranifera</name>
    <dbReference type="NCBI Taxonomy" id="201153"/>
    <lineage>
        <taxon>Eukaryota</taxon>
        <taxon>Metamonada</taxon>
        <taxon>Carpediemonas-like organisms</taxon>
        <taxon>Carpediemonas</taxon>
    </lineage>
</organism>
<evidence type="ECO:0000313" key="2">
    <source>
        <dbReference type="EMBL" id="KAG9392080.1"/>
    </source>
</evidence>
<comment type="caution">
    <text evidence="2">The sequence shown here is derived from an EMBL/GenBank/DDBJ whole genome shotgun (WGS) entry which is preliminary data.</text>
</comment>
<dbReference type="AlphaFoldDB" id="A0A8J6E8L4"/>
<dbReference type="EMBL" id="JAHDYR010000040">
    <property type="protein sequence ID" value="KAG9392080.1"/>
    <property type="molecule type" value="Genomic_DNA"/>
</dbReference>
<name>A0A8J6E8L4_9EUKA</name>
<evidence type="ECO:0000313" key="3">
    <source>
        <dbReference type="Proteomes" id="UP000717585"/>
    </source>
</evidence>
<dbReference type="Proteomes" id="UP000717585">
    <property type="component" value="Unassembled WGS sequence"/>
</dbReference>
<accession>A0A8J6E8L4</accession>
<reference evidence="2" key="1">
    <citation type="submission" date="2021-05" db="EMBL/GenBank/DDBJ databases">
        <title>A free-living protist that lacks canonical eukaryotic 1 DNA replication and segregation systems.</title>
        <authorList>
            <person name="Salas-Leiva D.E."/>
            <person name="Tromer E.C."/>
            <person name="Curtis B.A."/>
            <person name="Jerlstrom-Hultqvist J."/>
            <person name="Kolisko M."/>
            <person name="Yi Z."/>
            <person name="Salas-Leiva J.S."/>
            <person name="Gallot-Lavallee L."/>
            <person name="Kops G.J.P.L."/>
            <person name="Archibald J.M."/>
            <person name="Simpson A.G.B."/>
            <person name="Roger A.J."/>
        </authorList>
    </citation>
    <scope>NUCLEOTIDE SEQUENCE</scope>
    <source>
        <strain evidence="2">BICM</strain>
    </source>
</reference>